<accession>A0A842HIM9</accession>
<dbReference type="InterPro" id="IPR012341">
    <property type="entry name" value="6hp_glycosidase-like_sf"/>
</dbReference>
<dbReference type="SUPFAM" id="SSF48208">
    <property type="entry name" value="Six-hairpin glycosidases"/>
    <property type="match status" value="1"/>
</dbReference>
<dbReference type="PANTHER" id="PTHR34987">
    <property type="entry name" value="C, PUTATIVE (AFU_ORTHOLOGUE AFUA_3G02880)-RELATED"/>
    <property type="match status" value="1"/>
</dbReference>
<dbReference type="Pfam" id="PF08531">
    <property type="entry name" value="Bac_rhamnosid_N"/>
    <property type="match status" value="1"/>
</dbReference>
<dbReference type="InterPro" id="IPR008928">
    <property type="entry name" value="6-hairpin_glycosidase_sf"/>
</dbReference>
<dbReference type="GO" id="GO:0005975">
    <property type="term" value="P:carbohydrate metabolic process"/>
    <property type="evidence" value="ECO:0007669"/>
    <property type="project" value="InterPro"/>
</dbReference>
<dbReference type="RefSeq" id="WP_185676394.1">
    <property type="nucleotide sequence ID" value="NZ_JACHVB010000040.1"/>
</dbReference>
<dbReference type="PANTHER" id="PTHR34987:SF2">
    <property type="entry name" value="B, PUTATIVE (AFU_ORTHOLOGUE AFUA_7G05040)-RELATED"/>
    <property type="match status" value="1"/>
</dbReference>
<sequence length="811" mass="91540">MYDAFEQSPYKNGRWIAPHNSEDIQNFYFRARTQFDLSDRLERAVLHLCADSYYLLFVNGLEVSRGPARGTHTHNYYDSLDVATYLRPGRNVIAVLVQCMNYDTFVAAPVQPGLIAEIDGVVATDASWEVSIGNDWRRDVESYSIQVGHSEWRDMRLEPLGWTLADDSVAWEPAWVIPLSSQLYAKKLLPRSIPALIERIIFPVDIPVVASVPEVADLCAVEISEWMLQEAYSTPSESRITGLATVLSGQEGNARIEPAPDGSGITIIFNFEAEIAGRFKLELTAPEGTVVDVCYNESVKDERLAIKHSQDSYHFVDRYVLREGRQTIGSSVYDRGFKMVQIVLRNFGSTVEIHKVSAIENRYPFVKRGSFHCDDMLLNRIWDVCCETLEACTTDVFTDCPWRERAYWVNDLIVENKTSLQAFGASEVHRRAFRMAFSEVREGELFAGVCPCPDGYDHLVLVPTNLFVVLMLKDYLMHSGDKQLIRELLPKITIILETFSRWTDDRGLVSPDERYWNFFDWSYELNDISLNGKTTSLLNYLYVMAMKSMLEMAEISAAKVDDTAYKLRISKASINLEECFFKQDEKLLSDWIDDDGRSSHSSQLAHAFALLSGETSVDNRKYFEDALSDTDILIPELYLHYFVFQAMQMCGREAEALGRIRKYWGNIVKTGSPTIWEAGIHECGKEAFGGDGSLCHGFATCPIAFLQNVILGIEPLTPGFESFKVEPRSLGLNSAEGRIPTPHGNIYIRWVSEGAHLNVELKVPRGTIAHVSSGSRYGEGRHFFKIKINSMPGGVIDCQNIDTVSQAVGVR</sequence>
<dbReference type="SUPFAM" id="SSF49785">
    <property type="entry name" value="Galactose-binding domain-like"/>
    <property type="match status" value="1"/>
</dbReference>
<dbReference type="InterPro" id="IPR013737">
    <property type="entry name" value="Bac_rhamnosid_N"/>
</dbReference>
<keyword evidence="5" id="KW-1185">Reference proteome</keyword>
<feature type="domain" description="Alpha-L-rhamnosidase six-hairpin glycosidase" evidence="2">
    <location>
        <begin position="368"/>
        <end position="677"/>
    </location>
</feature>
<dbReference type="Pfam" id="PF17390">
    <property type="entry name" value="Bac_rhamnosid_C"/>
    <property type="match status" value="1"/>
</dbReference>
<name>A0A842HIM9_9BACT</name>
<dbReference type="AlphaFoldDB" id="A0A842HIM9"/>
<dbReference type="InterPro" id="IPR035396">
    <property type="entry name" value="Bac_rhamnosid6H"/>
</dbReference>
<dbReference type="Proteomes" id="UP000546464">
    <property type="component" value="Unassembled WGS sequence"/>
</dbReference>
<evidence type="ECO:0000259" key="3">
    <source>
        <dbReference type="Pfam" id="PF17390"/>
    </source>
</evidence>
<reference evidence="4 5" key="1">
    <citation type="submission" date="2020-07" db="EMBL/GenBank/DDBJ databases">
        <authorList>
            <person name="Feng X."/>
        </authorList>
    </citation>
    <scope>NUCLEOTIDE SEQUENCE [LARGE SCALE GENOMIC DNA]</scope>
    <source>
        <strain evidence="4 5">JCM31066</strain>
    </source>
</reference>
<dbReference type="Gene3D" id="1.50.10.10">
    <property type="match status" value="1"/>
</dbReference>
<organism evidence="4 5">
    <name type="scientific">Ruficoccus amylovorans</name>
    <dbReference type="NCBI Taxonomy" id="1804625"/>
    <lineage>
        <taxon>Bacteria</taxon>
        <taxon>Pseudomonadati</taxon>
        <taxon>Verrucomicrobiota</taxon>
        <taxon>Opitutia</taxon>
        <taxon>Puniceicoccales</taxon>
        <taxon>Cerasicoccaceae</taxon>
        <taxon>Ruficoccus</taxon>
    </lineage>
</organism>
<dbReference type="Gene3D" id="2.60.120.260">
    <property type="entry name" value="Galactose-binding domain-like"/>
    <property type="match status" value="2"/>
</dbReference>
<feature type="domain" description="Alpha-L-rhamnosidase C-terminal" evidence="3">
    <location>
        <begin position="712"/>
        <end position="771"/>
    </location>
</feature>
<dbReference type="Pfam" id="PF17389">
    <property type="entry name" value="Bac_rhamnosid6H"/>
    <property type="match status" value="1"/>
</dbReference>
<dbReference type="Gene3D" id="2.60.420.10">
    <property type="entry name" value="Maltose phosphorylase, domain 3"/>
    <property type="match status" value="1"/>
</dbReference>
<dbReference type="InterPro" id="IPR035398">
    <property type="entry name" value="Bac_rhamnosid_C"/>
</dbReference>
<feature type="domain" description="Bacterial alpha-L-rhamnosidase N-terminal" evidence="1">
    <location>
        <begin position="40"/>
        <end position="185"/>
    </location>
</feature>
<evidence type="ECO:0000313" key="5">
    <source>
        <dbReference type="Proteomes" id="UP000546464"/>
    </source>
</evidence>
<dbReference type="EMBL" id="JACHVB010000040">
    <property type="protein sequence ID" value="MBC2595434.1"/>
    <property type="molecule type" value="Genomic_DNA"/>
</dbReference>
<comment type="caution">
    <text evidence="4">The sequence shown here is derived from an EMBL/GenBank/DDBJ whole genome shotgun (WGS) entry which is preliminary data.</text>
</comment>
<protein>
    <submittedName>
        <fullName evidence="4">Alpha-L-rhamnosidase N-terminal domain-containing protein</fullName>
    </submittedName>
</protein>
<dbReference type="InterPro" id="IPR008979">
    <property type="entry name" value="Galactose-bd-like_sf"/>
</dbReference>
<evidence type="ECO:0000259" key="2">
    <source>
        <dbReference type="Pfam" id="PF17389"/>
    </source>
</evidence>
<evidence type="ECO:0000259" key="1">
    <source>
        <dbReference type="Pfam" id="PF08531"/>
    </source>
</evidence>
<proteinExistence type="predicted"/>
<evidence type="ECO:0000313" key="4">
    <source>
        <dbReference type="EMBL" id="MBC2595434.1"/>
    </source>
</evidence>
<gene>
    <name evidence="4" type="ORF">H5P28_14295</name>
</gene>